<keyword evidence="2" id="KW-1185">Reference proteome</keyword>
<sequence>MQAPALNPDSQGVKDFRRNASPDVLSILALASQRLDDGVDGNGSSWQFVHMLFSNLLSEKSRSHIIKEQAFAVCTVMDGDKFVLACFAGVAPATKAQKEASPCGMRLAYLRNQLSALAQPEDAEAKRQRLRWALLFLSLENALAQPEDAEAKRQRLKLIMGVGHFSSSPSKMCKVATSLATAAFASGSGTGFTRHAPNPKQAVEAVVLHAATRPLGCLSPLTAAEGGAIPPLFLARVVTRFPDRVPDDLARKVLLQSPSFRSLTSLLLIESSATQLEHGSTHGINQVVCGWWDFSMNERKLADGLQTLEVKMSFVSKADDG</sequence>
<dbReference type="OrthoDB" id="10420401at2759"/>
<accession>A0A1Q9CNW0</accession>
<dbReference type="Proteomes" id="UP000186817">
    <property type="component" value="Unassembled WGS sequence"/>
</dbReference>
<gene>
    <name evidence="1" type="ORF">AK812_SmicGene34480</name>
</gene>
<proteinExistence type="predicted"/>
<dbReference type="EMBL" id="LSRX01001028">
    <property type="protein sequence ID" value="OLP84619.1"/>
    <property type="molecule type" value="Genomic_DNA"/>
</dbReference>
<dbReference type="AlphaFoldDB" id="A0A1Q9CNW0"/>
<reference evidence="1 2" key="1">
    <citation type="submission" date="2016-02" db="EMBL/GenBank/DDBJ databases">
        <title>Genome analysis of coral dinoflagellate symbionts highlights evolutionary adaptations to a symbiotic lifestyle.</title>
        <authorList>
            <person name="Aranda M."/>
            <person name="Li Y."/>
            <person name="Liew Y.J."/>
            <person name="Baumgarten S."/>
            <person name="Simakov O."/>
            <person name="Wilson M."/>
            <person name="Piel J."/>
            <person name="Ashoor H."/>
            <person name="Bougouffa S."/>
            <person name="Bajic V.B."/>
            <person name="Ryu T."/>
            <person name="Ravasi T."/>
            <person name="Bayer T."/>
            <person name="Micklem G."/>
            <person name="Kim H."/>
            <person name="Bhak J."/>
            <person name="Lajeunesse T.C."/>
            <person name="Voolstra C.R."/>
        </authorList>
    </citation>
    <scope>NUCLEOTIDE SEQUENCE [LARGE SCALE GENOMIC DNA]</scope>
    <source>
        <strain evidence="1 2">CCMP2467</strain>
    </source>
</reference>
<protein>
    <submittedName>
        <fullName evidence="1">Uncharacterized protein</fullName>
    </submittedName>
</protein>
<organism evidence="1 2">
    <name type="scientific">Symbiodinium microadriaticum</name>
    <name type="common">Dinoflagellate</name>
    <name type="synonym">Zooxanthella microadriatica</name>
    <dbReference type="NCBI Taxonomy" id="2951"/>
    <lineage>
        <taxon>Eukaryota</taxon>
        <taxon>Sar</taxon>
        <taxon>Alveolata</taxon>
        <taxon>Dinophyceae</taxon>
        <taxon>Suessiales</taxon>
        <taxon>Symbiodiniaceae</taxon>
        <taxon>Symbiodinium</taxon>
    </lineage>
</organism>
<evidence type="ECO:0000313" key="2">
    <source>
        <dbReference type="Proteomes" id="UP000186817"/>
    </source>
</evidence>
<evidence type="ECO:0000313" key="1">
    <source>
        <dbReference type="EMBL" id="OLP84619.1"/>
    </source>
</evidence>
<comment type="caution">
    <text evidence="1">The sequence shown here is derived from an EMBL/GenBank/DDBJ whole genome shotgun (WGS) entry which is preliminary data.</text>
</comment>
<name>A0A1Q9CNW0_SYMMI</name>